<dbReference type="GO" id="GO:0050664">
    <property type="term" value="F:oxidoreductase activity, acting on NAD(P)H, oxygen as acceptor"/>
    <property type="evidence" value="ECO:0007669"/>
    <property type="project" value="TreeGrafter"/>
</dbReference>
<dbReference type="Pfam" id="PF13561">
    <property type="entry name" value="adh_short_C2"/>
    <property type="match status" value="1"/>
</dbReference>
<dbReference type="PANTHER" id="PTHR43008:SF4">
    <property type="entry name" value="CHAIN DEHYDROGENASE, PUTATIVE (AFU_ORTHOLOGUE AFUA_4G08710)-RELATED"/>
    <property type="match status" value="1"/>
</dbReference>
<evidence type="ECO:0000313" key="4">
    <source>
        <dbReference type="EMBL" id="KAF4441077.1"/>
    </source>
</evidence>
<accession>A0A8H4NX58</accession>
<dbReference type="InterPro" id="IPR036291">
    <property type="entry name" value="NAD(P)-bd_dom_sf"/>
</dbReference>
<evidence type="ECO:0000256" key="2">
    <source>
        <dbReference type="ARBA" id="ARBA00023002"/>
    </source>
</evidence>
<reference evidence="4 5" key="1">
    <citation type="submission" date="2020-01" db="EMBL/GenBank/DDBJ databases">
        <title>Identification and distribution of gene clusters putatively required for synthesis of sphingolipid metabolism inhibitors in phylogenetically diverse species of the filamentous fungus Fusarium.</title>
        <authorList>
            <person name="Kim H.-S."/>
            <person name="Busman M."/>
            <person name="Brown D.W."/>
            <person name="Divon H."/>
            <person name="Uhlig S."/>
            <person name="Proctor R.H."/>
        </authorList>
    </citation>
    <scope>NUCLEOTIDE SEQUENCE [LARGE SCALE GENOMIC DNA]</scope>
    <source>
        <strain evidence="4 5">NRRL 13308</strain>
    </source>
</reference>
<feature type="signal peptide" evidence="3">
    <location>
        <begin position="1"/>
        <end position="20"/>
    </location>
</feature>
<dbReference type="Proteomes" id="UP000536711">
    <property type="component" value="Unassembled WGS sequence"/>
</dbReference>
<organism evidence="4 5">
    <name type="scientific">Fusarium acutatum</name>
    <dbReference type="NCBI Taxonomy" id="78861"/>
    <lineage>
        <taxon>Eukaryota</taxon>
        <taxon>Fungi</taxon>
        <taxon>Dikarya</taxon>
        <taxon>Ascomycota</taxon>
        <taxon>Pezizomycotina</taxon>
        <taxon>Sordariomycetes</taxon>
        <taxon>Hypocreomycetidae</taxon>
        <taxon>Hypocreales</taxon>
        <taxon>Nectriaceae</taxon>
        <taxon>Fusarium</taxon>
        <taxon>Fusarium fujikuroi species complex</taxon>
    </lineage>
</organism>
<keyword evidence="5" id="KW-1185">Reference proteome</keyword>
<dbReference type="PANTHER" id="PTHR43008">
    <property type="entry name" value="BENZIL REDUCTASE"/>
    <property type="match status" value="1"/>
</dbReference>
<evidence type="ECO:0000256" key="3">
    <source>
        <dbReference type="SAM" id="SignalP"/>
    </source>
</evidence>
<dbReference type="OrthoDB" id="1669814at2759"/>
<evidence type="ECO:0000256" key="1">
    <source>
        <dbReference type="ARBA" id="ARBA00006484"/>
    </source>
</evidence>
<dbReference type="GO" id="GO:0016616">
    <property type="term" value="F:oxidoreductase activity, acting on the CH-OH group of donors, NAD or NADP as acceptor"/>
    <property type="evidence" value="ECO:0007669"/>
    <property type="project" value="UniProtKB-ARBA"/>
</dbReference>
<comment type="caution">
    <text evidence="4">The sequence shown here is derived from an EMBL/GenBank/DDBJ whole genome shotgun (WGS) entry which is preliminary data.</text>
</comment>
<dbReference type="SUPFAM" id="SSF51735">
    <property type="entry name" value="NAD(P)-binding Rossmann-fold domains"/>
    <property type="match status" value="1"/>
</dbReference>
<comment type="similarity">
    <text evidence="1">Belongs to the short-chain dehydrogenases/reductases (SDR) family.</text>
</comment>
<name>A0A8H4NX58_9HYPO</name>
<keyword evidence="3" id="KW-0732">Signal</keyword>
<dbReference type="AlphaFoldDB" id="A0A8H4NX58"/>
<sequence length="244" mass="26894">MNKISPILQTLALLPLQGQAFPRQTTRYVQVAIRAFHHTPSQRNTAQSQPHLLPEFSLEDKVIVVSGGARGLGLVQIEALLEAGATVHAVDRLPSPVEDPKSNFSQVSDRGRELGTSLHYHQVDIRDVPGLNRIFEDMANGAGRLDGLIAASAAVVQLARNLAMEWGEHGIRVNTFSPGYILTQMLQNLFNDYPDRRKKWPEENLLGRLSTPEEYRGAAVFLLSDASSFMTGADLRMDGGQAVW</sequence>
<gene>
    <name evidence="4" type="ORF">FACUT_2949</name>
</gene>
<evidence type="ECO:0000313" key="5">
    <source>
        <dbReference type="Proteomes" id="UP000536711"/>
    </source>
</evidence>
<dbReference type="PRINTS" id="PR00081">
    <property type="entry name" value="GDHRDH"/>
</dbReference>
<dbReference type="Gene3D" id="3.40.50.720">
    <property type="entry name" value="NAD(P)-binding Rossmann-like Domain"/>
    <property type="match status" value="2"/>
</dbReference>
<keyword evidence="2" id="KW-0560">Oxidoreductase</keyword>
<protein>
    <submittedName>
        <fullName evidence="4">D-arabinitol 2-dehydrogenase</fullName>
    </submittedName>
</protein>
<dbReference type="EMBL" id="JAADJF010000062">
    <property type="protein sequence ID" value="KAF4441077.1"/>
    <property type="molecule type" value="Genomic_DNA"/>
</dbReference>
<proteinExistence type="inferred from homology"/>
<dbReference type="InterPro" id="IPR002347">
    <property type="entry name" value="SDR_fam"/>
</dbReference>
<feature type="chain" id="PRO_5034316205" evidence="3">
    <location>
        <begin position="21"/>
        <end position="244"/>
    </location>
</feature>